<reference evidence="1 2" key="1">
    <citation type="submission" date="2021-06" db="EMBL/GenBank/DDBJ databases">
        <authorList>
            <person name="Palmer J.M."/>
        </authorList>
    </citation>
    <scope>NUCLEOTIDE SEQUENCE [LARGE SCALE GENOMIC DNA]</scope>
    <source>
        <strain evidence="2">if_2019</strain>
        <tissue evidence="1">Muscle</tissue>
    </source>
</reference>
<name>A0ABV0VJ99_9TELE</name>
<comment type="caution">
    <text evidence="1">The sequence shown here is derived from an EMBL/GenBank/DDBJ whole genome shotgun (WGS) entry which is preliminary data.</text>
</comment>
<sequence length="125" mass="13460">MRVGMRDCDCVPVFCVKLGLGLLPLLDQFRPTLQMGGLFPPRHTTCQCTCGSWYPLLVSGCLPGPGPLGSDPWALSDLCLGSDVSQGLWVHGWICSGVDSGRRGLWARRCSSLGFLHCGSRVVPL</sequence>
<proteinExistence type="predicted"/>
<evidence type="ECO:0000313" key="2">
    <source>
        <dbReference type="Proteomes" id="UP001482620"/>
    </source>
</evidence>
<protein>
    <submittedName>
        <fullName evidence="1">Uncharacterized protein</fullName>
    </submittedName>
</protein>
<dbReference type="Proteomes" id="UP001482620">
    <property type="component" value="Unassembled WGS sequence"/>
</dbReference>
<evidence type="ECO:0000313" key="1">
    <source>
        <dbReference type="EMBL" id="MEQ2256393.1"/>
    </source>
</evidence>
<organism evidence="1 2">
    <name type="scientific">Ilyodon furcidens</name>
    <name type="common">goldbreast splitfin</name>
    <dbReference type="NCBI Taxonomy" id="33524"/>
    <lineage>
        <taxon>Eukaryota</taxon>
        <taxon>Metazoa</taxon>
        <taxon>Chordata</taxon>
        <taxon>Craniata</taxon>
        <taxon>Vertebrata</taxon>
        <taxon>Euteleostomi</taxon>
        <taxon>Actinopterygii</taxon>
        <taxon>Neopterygii</taxon>
        <taxon>Teleostei</taxon>
        <taxon>Neoteleostei</taxon>
        <taxon>Acanthomorphata</taxon>
        <taxon>Ovalentaria</taxon>
        <taxon>Atherinomorphae</taxon>
        <taxon>Cyprinodontiformes</taxon>
        <taxon>Goodeidae</taxon>
        <taxon>Ilyodon</taxon>
    </lineage>
</organism>
<dbReference type="EMBL" id="JAHRIQ010107016">
    <property type="protein sequence ID" value="MEQ2256393.1"/>
    <property type="molecule type" value="Genomic_DNA"/>
</dbReference>
<keyword evidence="2" id="KW-1185">Reference proteome</keyword>
<gene>
    <name evidence="1" type="ORF">ILYODFUR_023738</name>
</gene>
<accession>A0ABV0VJ99</accession>